<dbReference type="PANTHER" id="PTHR28153:SF1">
    <property type="entry name" value="DUF4484 DOMAIN-CONTAINING PROTEIN"/>
    <property type="match status" value="1"/>
</dbReference>
<reference evidence="2" key="1">
    <citation type="journal article" date="2019" name="Environ. Microbiol.">
        <title>Fungal ecological strategies reflected in gene transcription - a case study of two litter decomposers.</title>
        <authorList>
            <person name="Barbi F."/>
            <person name="Kohler A."/>
            <person name="Barry K."/>
            <person name="Baskaran P."/>
            <person name="Daum C."/>
            <person name="Fauchery L."/>
            <person name="Ihrmark K."/>
            <person name="Kuo A."/>
            <person name="LaButti K."/>
            <person name="Lipzen A."/>
            <person name="Morin E."/>
            <person name="Grigoriev I.V."/>
            <person name="Henrissat B."/>
            <person name="Lindahl B."/>
            <person name="Martin F."/>
        </authorList>
    </citation>
    <scope>NUCLEOTIDE SEQUENCE</scope>
    <source>
        <strain evidence="2">JB14</strain>
    </source>
</reference>
<dbReference type="PANTHER" id="PTHR28153">
    <property type="entry name" value="PROTEIN, PUTATIVE-RELATED"/>
    <property type="match status" value="1"/>
</dbReference>
<dbReference type="InterPro" id="IPR018626">
    <property type="entry name" value="LCHN/Anr2"/>
</dbReference>
<dbReference type="Pfam" id="PF09804">
    <property type="entry name" value="DENND11"/>
    <property type="match status" value="1"/>
</dbReference>
<feature type="region of interest" description="Disordered" evidence="1">
    <location>
        <begin position="440"/>
        <end position="493"/>
    </location>
</feature>
<evidence type="ECO:0008006" key="4">
    <source>
        <dbReference type="Google" id="ProtNLM"/>
    </source>
</evidence>
<sequence>MIQNDLVAVFHASFHPTRGNVIDWTLRADPNFELDNLEFNALPSGLHLVEQDIVYFSKDGHQGVCAFRRVKSTEQGHRGFRLSSLGVLLAKSTRPKPWRHVAALKTLMTMLYARMELTDTLQPSEDDWEPTKVYFEEHKVKSVDLGGAGDWSGWSHELDGENRDPSNTNPTLHLPHLLRILGPSTLTLYKHVIGRKRILIYTLPPVEAACILCHVAADFCYEQQVDSRPNRLVGKSKEGISVLGMITLSDVDRLQAESRTGNGWIACTTDAIFLERPSYYDLLIDLTTSTPNKATRPTFYSSRPIPSQQASTSRGPTHRLSAIRFAWSDVKLWNELERILQLDPSACHSSSGSTCCTPGASDISDQKLKLITAWTDVWRVYEDVCLICAGLWIGSWRGNSIQSYSTSNGAENWGSVRLEGDDDLTLGTITQSEGQIRSLGAGIEGRPAPPSTSTPTNKPMKKTSGMVLGTGKASGSRKTPQSSIMTDTDQTAQSSESFAMTSEREDGQLRTTLALLQTFHAHTSFQLSTLESLLPPPNDRPNTTIYLSPKDILAFELGPFSSVDERYLEWLVEEYGSGTTVIIKRGWKDLFGIVFGYG</sequence>
<evidence type="ECO:0000313" key="3">
    <source>
        <dbReference type="Proteomes" id="UP000799118"/>
    </source>
</evidence>
<evidence type="ECO:0000256" key="1">
    <source>
        <dbReference type="SAM" id="MobiDB-lite"/>
    </source>
</evidence>
<evidence type="ECO:0000313" key="2">
    <source>
        <dbReference type="EMBL" id="KAE9399462.1"/>
    </source>
</evidence>
<dbReference type="Proteomes" id="UP000799118">
    <property type="component" value="Unassembled WGS sequence"/>
</dbReference>
<keyword evidence="3" id="KW-1185">Reference proteome</keyword>
<dbReference type="InterPro" id="IPR053056">
    <property type="entry name" value="Lipid_Metab_Assoc_Protein"/>
</dbReference>
<dbReference type="GO" id="GO:0005811">
    <property type="term" value="C:lipid droplet"/>
    <property type="evidence" value="ECO:0007669"/>
    <property type="project" value="TreeGrafter"/>
</dbReference>
<dbReference type="AlphaFoldDB" id="A0A6A4HKQ2"/>
<dbReference type="OrthoDB" id="2152680at2759"/>
<protein>
    <recommendedName>
        <fullName evidence="4">Protein LCHN</fullName>
    </recommendedName>
</protein>
<dbReference type="EMBL" id="ML769469">
    <property type="protein sequence ID" value="KAE9399462.1"/>
    <property type="molecule type" value="Genomic_DNA"/>
</dbReference>
<feature type="compositionally biased region" description="Polar residues" evidence="1">
    <location>
        <begin position="476"/>
        <end position="493"/>
    </location>
</feature>
<accession>A0A6A4HKQ2</accession>
<proteinExistence type="predicted"/>
<organism evidence="2 3">
    <name type="scientific">Gymnopus androsaceus JB14</name>
    <dbReference type="NCBI Taxonomy" id="1447944"/>
    <lineage>
        <taxon>Eukaryota</taxon>
        <taxon>Fungi</taxon>
        <taxon>Dikarya</taxon>
        <taxon>Basidiomycota</taxon>
        <taxon>Agaricomycotina</taxon>
        <taxon>Agaricomycetes</taxon>
        <taxon>Agaricomycetidae</taxon>
        <taxon>Agaricales</taxon>
        <taxon>Marasmiineae</taxon>
        <taxon>Omphalotaceae</taxon>
        <taxon>Gymnopus</taxon>
    </lineage>
</organism>
<gene>
    <name evidence="2" type="ORF">BT96DRAFT_858250</name>
</gene>
<name>A0A6A4HKQ2_9AGAR</name>